<dbReference type="KEGG" id="gaz:Pan241w_27720"/>
<dbReference type="EMBL" id="CP036269">
    <property type="protein sequence ID" value="QDT42684.1"/>
    <property type="molecule type" value="Genomic_DNA"/>
</dbReference>
<sequence>MSDIRKTLEEANDAIEKALQQVGKCDGGELPPQEPVVRPLELKRESSEVNLPVAAELEDSFAISDDGTVTIKDNTLSEVLTRNLDRNKAGIAGDATTAKIKIRVIIDNYT</sequence>
<organism evidence="1 2">
    <name type="scientific">Gimesia alba</name>
    <dbReference type="NCBI Taxonomy" id="2527973"/>
    <lineage>
        <taxon>Bacteria</taxon>
        <taxon>Pseudomonadati</taxon>
        <taxon>Planctomycetota</taxon>
        <taxon>Planctomycetia</taxon>
        <taxon>Planctomycetales</taxon>
        <taxon>Planctomycetaceae</taxon>
        <taxon>Gimesia</taxon>
    </lineage>
</organism>
<proteinExistence type="predicted"/>
<gene>
    <name evidence="1" type="ORF">Pan241w_27720</name>
</gene>
<dbReference type="RefSeq" id="WP_145216317.1">
    <property type="nucleotide sequence ID" value="NZ_CP036269.1"/>
</dbReference>
<accession>A0A517RFP3</accession>
<name>A0A517RFP3_9PLAN</name>
<dbReference type="AlphaFoldDB" id="A0A517RFP3"/>
<protein>
    <submittedName>
        <fullName evidence="1">Uncharacterized protein</fullName>
    </submittedName>
</protein>
<evidence type="ECO:0000313" key="2">
    <source>
        <dbReference type="Proteomes" id="UP000317171"/>
    </source>
</evidence>
<dbReference type="Proteomes" id="UP000317171">
    <property type="component" value="Chromosome"/>
</dbReference>
<reference evidence="1 2" key="1">
    <citation type="submission" date="2019-02" db="EMBL/GenBank/DDBJ databases">
        <title>Deep-cultivation of Planctomycetes and their phenomic and genomic characterization uncovers novel biology.</title>
        <authorList>
            <person name="Wiegand S."/>
            <person name="Jogler M."/>
            <person name="Boedeker C."/>
            <person name="Pinto D."/>
            <person name="Vollmers J."/>
            <person name="Rivas-Marin E."/>
            <person name="Kohn T."/>
            <person name="Peeters S.H."/>
            <person name="Heuer A."/>
            <person name="Rast P."/>
            <person name="Oberbeckmann S."/>
            <person name="Bunk B."/>
            <person name="Jeske O."/>
            <person name="Meyerdierks A."/>
            <person name="Storesund J.E."/>
            <person name="Kallscheuer N."/>
            <person name="Luecker S."/>
            <person name="Lage O.M."/>
            <person name="Pohl T."/>
            <person name="Merkel B.J."/>
            <person name="Hornburger P."/>
            <person name="Mueller R.-W."/>
            <person name="Bruemmer F."/>
            <person name="Labrenz M."/>
            <person name="Spormann A.M."/>
            <person name="Op den Camp H."/>
            <person name="Overmann J."/>
            <person name="Amann R."/>
            <person name="Jetten M.S.M."/>
            <person name="Mascher T."/>
            <person name="Medema M.H."/>
            <person name="Devos D.P."/>
            <person name="Kaster A.-K."/>
            <person name="Ovreas L."/>
            <person name="Rohde M."/>
            <person name="Galperin M.Y."/>
            <person name="Jogler C."/>
        </authorList>
    </citation>
    <scope>NUCLEOTIDE SEQUENCE [LARGE SCALE GENOMIC DNA]</scope>
    <source>
        <strain evidence="1 2">Pan241w</strain>
    </source>
</reference>
<evidence type="ECO:0000313" key="1">
    <source>
        <dbReference type="EMBL" id="QDT42684.1"/>
    </source>
</evidence>
<keyword evidence="2" id="KW-1185">Reference proteome</keyword>